<evidence type="ECO:0000313" key="1">
    <source>
        <dbReference type="EMBL" id="MBB4143128.1"/>
    </source>
</evidence>
<dbReference type="Proteomes" id="UP000519897">
    <property type="component" value="Unassembled WGS sequence"/>
</dbReference>
<dbReference type="NCBIfam" id="NF040700">
    <property type="entry name" value="VPA1262_N_dom"/>
    <property type="match status" value="1"/>
</dbReference>
<accession>A0A7W6PQ43</accession>
<keyword evidence="2" id="KW-1185">Reference proteome</keyword>
<name>A0A7W6PQ43_9HYPH</name>
<protein>
    <submittedName>
        <fullName evidence="1">Uncharacterized protein</fullName>
    </submittedName>
</protein>
<dbReference type="Gene3D" id="3.30.870.10">
    <property type="entry name" value="Endonuclease Chain A"/>
    <property type="match status" value="1"/>
</dbReference>
<proteinExistence type="predicted"/>
<evidence type="ECO:0000313" key="2">
    <source>
        <dbReference type="Proteomes" id="UP000519897"/>
    </source>
</evidence>
<comment type="caution">
    <text evidence="1">The sequence shown here is derived from an EMBL/GenBank/DDBJ whole genome shotgun (WGS) entry which is preliminary data.</text>
</comment>
<dbReference type="CDD" id="cd00138">
    <property type="entry name" value="PLDc_SF"/>
    <property type="match status" value="1"/>
</dbReference>
<dbReference type="AlphaFoldDB" id="A0A7W6PQ43"/>
<reference evidence="1 2" key="1">
    <citation type="submission" date="2020-08" db="EMBL/GenBank/DDBJ databases">
        <title>Genomic Encyclopedia of Type Strains, Phase IV (KMG-IV): sequencing the most valuable type-strain genomes for metagenomic binning, comparative biology and taxonomic classification.</title>
        <authorList>
            <person name="Goeker M."/>
        </authorList>
    </citation>
    <scope>NUCLEOTIDE SEQUENCE [LARGE SCALE GENOMIC DNA]</scope>
    <source>
        <strain evidence="1 2">DSM 29514</strain>
    </source>
</reference>
<gene>
    <name evidence="1" type="ORF">GGQ72_001627</name>
</gene>
<dbReference type="EMBL" id="JACIEC010000001">
    <property type="protein sequence ID" value="MBB4143128.1"/>
    <property type="molecule type" value="Genomic_DNA"/>
</dbReference>
<dbReference type="SUPFAM" id="SSF56024">
    <property type="entry name" value="Phospholipase D/nuclease"/>
    <property type="match status" value="1"/>
</dbReference>
<organism evidence="1 2">
    <name type="scientific">Rhizobium rhizoryzae</name>
    <dbReference type="NCBI Taxonomy" id="451876"/>
    <lineage>
        <taxon>Bacteria</taxon>
        <taxon>Pseudomonadati</taxon>
        <taxon>Pseudomonadota</taxon>
        <taxon>Alphaproteobacteria</taxon>
        <taxon>Hyphomicrobiales</taxon>
        <taxon>Rhizobiaceae</taxon>
        <taxon>Rhizobium/Agrobacterium group</taxon>
        <taxon>Rhizobium</taxon>
    </lineage>
</organism>
<sequence>MPDIADETITVGDRSAARDEFADSASRRARKHAGERLGQRWFAGDHGVAAAFLRSIIGEARSTLGIFDPYVTGLELFRFAHAVTRAAVSIRILTSALPFHQTDHVVEAQRLDEVEQEVTRLQTSRNSLAGAQVRVLRGDPPRLHDRFLVIDDDVWFTGNSLGTIGDRAGMIIRLPDPAPVLEELAQLFDGAEDIATFVSRRRDAVARAAATLAKEN</sequence>